<proteinExistence type="predicted"/>
<organism evidence="2 3">
    <name type="scientific">Fusarium solani</name>
    <name type="common">Filamentous fungus</name>
    <dbReference type="NCBI Taxonomy" id="169388"/>
    <lineage>
        <taxon>Eukaryota</taxon>
        <taxon>Fungi</taxon>
        <taxon>Dikarya</taxon>
        <taxon>Ascomycota</taxon>
        <taxon>Pezizomycotina</taxon>
        <taxon>Sordariomycetes</taxon>
        <taxon>Hypocreomycetidae</taxon>
        <taxon>Hypocreales</taxon>
        <taxon>Nectriaceae</taxon>
        <taxon>Fusarium</taxon>
        <taxon>Fusarium solani species complex</taxon>
    </lineage>
</organism>
<comment type="caution">
    <text evidence="2">The sequence shown here is derived from an EMBL/GenBank/DDBJ whole genome shotgun (WGS) entry which is preliminary data.</text>
</comment>
<accession>A0A9P9HM84</accession>
<evidence type="ECO:0000313" key="2">
    <source>
        <dbReference type="EMBL" id="KAH7259951.1"/>
    </source>
</evidence>
<gene>
    <name evidence="2" type="ORF">B0J15DRAFT_491426</name>
</gene>
<evidence type="ECO:0000313" key="3">
    <source>
        <dbReference type="Proteomes" id="UP000736672"/>
    </source>
</evidence>
<feature type="region of interest" description="Disordered" evidence="1">
    <location>
        <begin position="934"/>
        <end position="954"/>
    </location>
</feature>
<dbReference type="AlphaFoldDB" id="A0A9P9HM84"/>
<name>A0A9P9HM84_FUSSL</name>
<protein>
    <recommendedName>
        <fullName evidence="4">NACHT-NTPase and P-loop NTPases N-terminal domain-containing protein</fullName>
    </recommendedName>
</protein>
<dbReference type="Gene3D" id="1.25.40.20">
    <property type="entry name" value="Ankyrin repeat-containing domain"/>
    <property type="match status" value="1"/>
</dbReference>
<reference evidence="2" key="1">
    <citation type="journal article" date="2021" name="Nat. Commun.">
        <title>Genetic determinants of endophytism in the Arabidopsis root mycobiome.</title>
        <authorList>
            <person name="Mesny F."/>
            <person name="Miyauchi S."/>
            <person name="Thiergart T."/>
            <person name="Pickel B."/>
            <person name="Atanasova L."/>
            <person name="Karlsson M."/>
            <person name="Huettel B."/>
            <person name="Barry K.W."/>
            <person name="Haridas S."/>
            <person name="Chen C."/>
            <person name="Bauer D."/>
            <person name="Andreopoulos W."/>
            <person name="Pangilinan J."/>
            <person name="LaButti K."/>
            <person name="Riley R."/>
            <person name="Lipzen A."/>
            <person name="Clum A."/>
            <person name="Drula E."/>
            <person name="Henrissat B."/>
            <person name="Kohler A."/>
            <person name="Grigoriev I.V."/>
            <person name="Martin F.M."/>
            <person name="Hacquard S."/>
        </authorList>
    </citation>
    <scope>NUCLEOTIDE SEQUENCE</scope>
    <source>
        <strain evidence="2">FSSC 5 MPI-SDFR-AT-0091</strain>
    </source>
</reference>
<dbReference type="Proteomes" id="UP000736672">
    <property type="component" value="Unassembled WGS sequence"/>
</dbReference>
<sequence length="1017" mass="115752">MAEVLGIVAGVAQLLDHSTRILVASSSLYSKLKNIPDEIDILKKNTQLFTDLLWMISSDFDGPINSQVHSLHVTHRVTSILHDMMKESEDLALLLEGLSAKNSSPMRRKWSAVVSATKEKEITERCCRIESFKSTLQLWYQHQSNARLRRVEQQLSQITISQNATQMSMGLLAQKSSTVIDSNRAIARRIDSYGDPAPSPDGPLRHRRRRLQRNGGFCACRPSGSSAYLSIYGLQLFYSQESSHSPNCPYQGVSTSWSCGVRALSPKIQMMVGIQLGGWSLSMVGRLSPHNVVDDEKSPAFIALDEALGALRAVKSRAPKLTPEIEPSWEYRVDRLRLSHTGPVSTSLTVQEEAKSLFYMLLQKLREAFESGTASPSDHTPDNQTLLHRFVIIAMQCVGLHEVLFHILDDIVKLLVAGNADPNACTYHTMAFRTPICYMALYLNSNVHHQHNRLDRILVNHGCNAFHILQGVSQPRLVGLLKNHPTLLEYHDQYPAYVATIQRSEERLRLLLMQNKIDLKTKAPSILSLAVGWTAGLQILLDAGANPEDAIFTALWEYHLPSIELLIDNGCSLFDLDRYNFFNVARKFDLLFFAAEFPASSDMVCLLVQKLVERRLELQQLAWRELPETCLRSLGLHQHHHSPLSPDYNALEVFRQLEAHKVQVPRSLWPGSLTTLYHHRGMTDTLAERLYDAGFCNINELDEKGHSPLINQILYRDSRLSSRLAQWYLRKGSRLPRSFAYVDFLDRARKFIGLVSARVWVTKDSRFFGHLKMFQELHPEGVEQRDSCNCWCSASGCTPVGMVLRRSFNPSVSSKFTHRQRWLFNLARYSSLGLSLDRDTFADICRLEVFDRLGMAHTCSHYHCDSYDGDDNSSERNEIQEEDHCLKQALDSYLTLYLSLLHSHTERFESFWIAWWTALDKFLPFELEDGDPYHPPELDSVGDPRSYDNAQSRDGYEPNVEAITAFITDCVTQLNPEKRAEFLGQFELPEHELNFYRRRLDYDSLVDDTDGRGDGSG</sequence>
<dbReference type="SUPFAM" id="SSF48403">
    <property type="entry name" value="Ankyrin repeat"/>
    <property type="match status" value="1"/>
</dbReference>
<evidence type="ECO:0000256" key="1">
    <source>
        <dbReference type="SAM" id="MobiDB-lite"/>
    </source>
</evidence>
<dbReference type="OrthoDB" id="5242853at2759"/>
<dbReference type="EMBL" id="JAGTJS010000008">
    <property type="protein sequence ID" value="KAH7259951.1"/>
    <property type="molecule type" value="Genomic_DNA"/>
</dbReference>
<keyword evidence="3" id="KW-1185">Reference proteome</keyword>
<evidence type="ECO:0008006" key="4">
    <source>
        <dbReference type="Google" id="ProtNLM"/>
    </source>
</evidence>
<dbReference type="InterPro" id="IPR036770">
    <property type="entry name" value="Ankyrin_rpt-contain_sf"/>
</dbReference>